<organism evidence="2 3">
    <name type="scientific">Pandoraea faecigallinarum</name>
    <dbReference type="NCBI Taxonomy" id="656179"/>
    <lineage>
        <taxon>Bacteria</taxon>
        <taxon>Pseudomonadati</taxon>
        <taxon>Pseudomonadota</taxon>
        <taxon>Betaproteobacteria</taxon>
        <taxon>Burkholderiales</taxon>
        <taxon>Burkholderiaceae</taxon>
        <taxon>Pandoraea</taxon>
    </lineage>
</organism>
<dbReference type="RefSeq" id="WP_047905227.1">
    <property type="nucleotide sequence ID" value="NZ_CP011807.3"/>
</dbReference>
<feature type="coiled-coil region" evidence="1">
    <location>
        <begin position="51"/>
        <end position="85"/>
    </location>
</feature>
<dbReference type="PATRIC" id="fig|656179.3.peg.612"/>
<dbReference type="STRING" id="656179.AB870_02775"/>
<accession>A0A0H3WNI2</accession>
<keyword evidence="3" id="KW-1185">Reference proteome</keyword>
<name>A0A0H3WNI2_9BURK</name>
<evidence type="ECO:0000313" key="2">
    <source>
        <dbReference type="EMBL" id="AKM29282.1"/>
    </source>
</evidence>
<dbReference type="KEGG" id="pfg:AB870_02775"/>
<protein>
    <submittedName>
        <fullName evidence="2">Uncharacterized protein</fullName>
    </submittedName>
</protein>
<dbReference type="OrthoDB" id="5956570at2"/>
<gene>
    <name evidence="2" type="ORF">AB870_02775</name>
</gene>
<proteinExistence type="predicted"/>
<reference evidence="2" key="1">
    <citation type="submission" date="2016-06" db="EMBL/GenBank/DDBJ databases">
        <title>Complete Genome Sequence of Pandoraea faecigallinarum DSM-23572.</title>
        <authorList>
            <person name="Yong D."/>
            <person name="Ee R."/>
            <person name="Lim Y.-L."/>
            <person name="Yin W.-F."/>
            <person name="Chan K.-G."/>
        </authorList>
    </citation>
    <scope>NUCLEOTIDE SEQUENCE</scope>
    <source>
        <strain evidence="2">DSM 23572</strain>
    </source>
</reference>
<evidence type="ECO:0000313" key="3">
    <source>
        <dbReference type="Proteomes" id="UP000035651"/>
    </source>
</evidence>
<dbReference type="Proteomes" id="UP000035651">
    <property type="component" value="Chromosome"/>
</dbReference>
<dbReference type="EMBL" id="CP011807">
    <property type="protein sequence ID" value="AKM29282.1"/>
    <property type="molecule type" value="Genomic_DNA"/>
</dbReference>
<sequence>MEPITALSTALAAFRTSIDLAKSAVAARDDVKLAEVKQMLNEHIFEVTNAALQLQEKHSAARDEIDALKDDKRKLSAQIAQLEERSSERAKYDLHELSESVFVLAEIQPSEAGGSPHYLCQPCMDNETKKVVLQRQQKSGRINLVCNHCNSVYFTGRTYQIDHRALSARLAGGDM</sequence>
<dbReference type="AlphaFoldDB" id="A0A0H3WNI2"/>
<keyword evidence="1" id="KW-0175">Coiled coil</keyword>
<evidence type="ECO:0000256" key="1">
    <source>
        <dbReference type="SAM" id="Coils"/>
    </source>
</evidence>